<dbReference type="Proteomes" id="UP000013201">
    <property type="component" value="Unassembled WGS sequence"/>
</dbReference>
<feature type="transmembrane region" description="Helical" evidence="4">
    <location>
        <begin position="52"/>
        <end position="76"/>
    </location>
</feature>
<feature type="transmembrane region" description="Helical" evidence="4">
    <location>
        <begin position="270"/>
        <end position="290"/>
    </location>
</feature>
<feature type="transmembrane region" description="Helical" evidence="4">
    <location>
        <begin position="330"/>
        <end position="348"/>
    </location>
</feature>
<comment type="caution">
    <text evidence="6">The sequence shown here is derived from an EMBL/GenBank/DDBJ whole genome shotgun (WGS) entry which is preliminary data.</text>
</comment>
<sequence>MRSQQRVGNAGAVGWKCDLRSLYACSAGLLGELSSMSFPVSRSEEWRRHWPVAFAGFLGIALPTVAMTSSGIFITSLDEEFSWPRAEVAAGLTIASLISIPFSPMVGALIDRYGVRRIGLPGLAATTLAMAAFSLADGSLSQWMLLWFVYGVAALFVQPTLWAAAISNTFHAGRSTALSVAFSGMSMVLIAVPPLTEWLINNLGWRSAYAWLAVIFGLPSLVIAYFCLFDDRDRRTLSMKGSSAAPALTESALDGLTIAEAIRSVPLYRIAAASLITLLFGAAFLVHQFPILTEAGVSRQNAALLASLAGVASVTGKLMTGWLMERYDGGLIGSITNSMMAVGIFLLWEPFRSPLTIVIAMLVIGYSNGAKLQICAFLTSVYAGVRNYGKIFGVMVSMMAGAGGLGPLLGGIIYDQTGGYNTLIIIAIPCNLIAGLLLFRLGSYPQWARVQA</sequence>
<dbReference type="SUPFAM" id="SSF103473">
    <property type="entry name" value="MFS general substrate transporter"/>
    <property type="match status" value="1"/>
</dbReference>
<accession>N1ML64</accession>
<dbReference type="PANTHER" id="PTHR11360:SF284">
    <property type="entry name" value="EG:103B4.3 PROTEIN-RELATED"/>
    <property type="match status" value="1"/>
</dbReference>
<dbReference type="InterPro" id="IPR020846">
    <property type="entry name" value="MFS_dom"/>
</dbReference>
<feature type="transmembrane region" description="Helical" evidence="4">
    <location>
        <begin position="88"/>
        <end position="106"/>
    </location>
</feature>
<feature type="transmembrane region" description="Helical" evidence="4">
    <location>
        <begin position="208"/>
        <end position="229"/>
    </location>
</feature>
<dbReference type="GO" id="GO:0022857">
    <property type="term" value="F:transmembrane transporter activity"/>
    <property type="evidence" value="ECO:0007669"/>
    <property type="project" value="InterPro"/>
</dbReference>
<gene>
    <name evidence="6" type="ORF">EBBID32_23300</name>
</gene>
<dbReference type="Gene3D" id="1.20.1250.20">
    <property type="entry name" value="MFS general substrate transporter like domains"/>
    <property type="match status" value="2"/>
</dbReference>
<keyword evidence="1 4" id="KW-0812">Transmembrane</keyword>
<feature type="transmembrane region" description="Helical" evidence="4">
    <location>
        <begin position="354"/>
        <end position="379"/>
    </location>
</feature>
<dbReference type="PROSITE" id="PS50850">
    <property type="entry name" value="MFS"/>
    <property type="match status" value="1"/>
</dbReference>
<evidence type="ECO:0000256" key="1">
    <source>
        <dbReference type="ARBA" id="ARBA00022692"/>
    </source>
</evidence>
<dbReference type="EMBL" id="CAVK010000113">
    <property type="protein sequence ID" value="CCW17980.1"/>
    <property type="molecule type" value="Genomic_DNA"/>
</dbReference>
<protein>
    <recommendedName>
        <fullName evidence="5">Major facilitator superfamily (MFS) profile domain-containing protein</fullName>
    </recommendedName>
</protein>
<evidence type="ECO:0000259" key="5">
    <source>
        <dbReference type="PROSITE" id="PS50850"/>
    </source>
</evidence>
<feature type="transmembrane region" description="Helical" evidence="4">
    <location>
        <begin position="177"/>
        <end position="196"/>
    </location>
</feature>
<dbReference type="PANTHER" id="PTHR11360">
    <property type="entry name" value="MONOCARBOXYLATE TRANSPORTER"/>
    <property type="match status" value="1"/>
</dbReference>
<evidence type="ECO:0000256" key="3">
    <source>
        <dbReference type="ARBA" id="ARBA00023136"/>
    </source>
</evidence>
<evidence type="ECO:0000256" key="4">
    <source>
        <dbReference type="SAM" id="Phobius"/>
    </source>
</evidence>
<name>N1ML64_9SPHN</name>
<evidence type="ECO:0000256" key="2">
    <source>
        <dbReference type="ARBA" id="ARBA00022989"/>
    </source>
</evidence>
<proteinExistence type="predicted"/>
<organism evidence="6 7">
    <name type="scientific">Sphingobium indicum BiD32</name>
    <dbReference type="NCBI Taxonomy" id="1301087"/>
    <lineage>
        <taxon>Bacteria</taxon>
        <taxon>Pseudomonadati</taxon>
        <taxon>Pseudomonadota</taxon>
        <taxon>Alphaproteobacteria</taxon>
        <taxon>Sphingomonadales</taxon>
        <taxon>Sphingomonadaceae</taxon>
        <taxon>Sphingobium</taxon>
    </lineage>
</organism>
<evidence type="ECO:0000313" key="6">
    <source>
        <dbReference type="EMBL" id="CCW17980.1"/>
    </source>
</evidence>
<dbReference type="AlphaFoldDB" id="N1ML64"/>
<keyword evidence="3 4" id="KW-0472">Membrane</keyword>
<dbReference type="InterPro" id="IPR036259">
    <property type="entry name" value="MFS_trans_sf"/>
</dbReference>
<feature type="transmembrane region" description="Helical" evidence="4">
    <location>
        <begin position="118"/>
        <end position="136"/>
    </location>
</feature>
<feature type="transmembrane region" description="Helical" evidence="4">
    <location>
        <begin position="142"/>
        <end position="165"/>
    </location>
</feature>
<dbReference type="Pfam" id="PF07690">
    <property type="entry name" value="MFS_1"/>
    <property type="match status" value="1"/>
</dbReference>
<feature type="domain" description="Major facilitator superfamily (MFS) profile" evidence="5">
    <location>
        <begin position="52"/>
        <end position="446"/>
    </location>
</feature>
<evidence type="ECO:0000313" key="7">
    <source>
        <dbReference type="Proteomes" id="UP000013201"/>
    </source>
</evidence>
<feature type="transmembrane region" description="Helical" evidence="4">
    <location>
        <begin position="420"/>
        <end position="439"/>
    </location>
</feature>
<keyword evidence="7" id="KW-1185">Reference proteome</keyword>
<keyword evidence="2 4" id="KW-1133">Transmembrane helix</keyword>
<dbReference type="InterPro" id="IPR050327">
    <property type="entry name" value="Proton-linked_MCT"/>
</dbReference>
<dbReference type="InterPro" id="IPR011701">
    <property type="entry name" value="MFS"/>
</dbReference>
<reference evidence="7" key="2">
    <citation type="submission" date="2013-04" db="EMBL/GenBank/DDBJ databases">
        <title>Bisphenol A degrading Sphingobium sp. strain BiD32.</title>
        <authorList>
            <person name="Nielsen J.L."/>
            <person name="Zhou N.A."/>
            <person name="Kjeldal H."/>
        </authorList>
    </citation>
    <scope>NUCLEOTIDE SEQUENCE [LARGE SCALE GENOMIC DNA]</scope>
    <source>
        <strain evidence="7">BiD32</strain>
    </source>
</reference>
<reference evidence="6 7" key="1">
    <citation type="submission" date="2013-03" db="EMBL/GenBank/DDBJ databases">
        <authorList>
            <person name="Le V."/>
        </authorList>
    </citation>
    <scope>NUCLEOTIDE SEQUENCE [LARGE SCALE GENOMIC DNA]</scope>
    <source>
        <strain evidence="6 7">BiD32</strain>
    </source>
</reference>
<feature type="transmembrane region" description="Helical" evidence="4">
    <location>
        <begin position="391"/>
        <end position="414"/>
    </location>
</feature>
<feature type="transmembrane region" description="Helical" evidence="4">
    <location>
        <begin position="302"/>
        <end position="323"/>
    </location>
</feature>